<dbReference type="Pfam" id="PF00072">
    <property type="entry name" value="Response_reg"/>
    <property type="match status" value="1"/>
</dbReference>
<evidence type="ECO:0000256" key="2">
    <source>
        <dbReference type="ARBA" id="ARBA00022833"/>
    </source>
</evidence>
<dbReference type="PROSITE" id="PS50110">
    <property type="entry name" value="RESPONSE_REGULATORY"/>
    <property type="match status" value="1"/>
</dbReference>
<feature type="domain" description="Response regulatory" evidence="4">
    <location>
        <begin position="7"/>
        <end position="122"/>
    </location>
</feature>
<evidence type="ECO:0000313" key="6">
    <source>
        <dbReference type="Proteomes" id="UP000678243"/>
    </source>
</evidence>
<keyword evidence="6" id="KW-1185">Reference proteome</keyword>
<keyword evidence="1 3" id="KW-0597">Phosphoprotein</keyword>
<sequence>MSEDAPRILVVDDDHDVALLVKTVLERRAGCIVDLAEDGRSALERIADARPDVVVTDIEMPGLSGLELLAELRRTIPAVPVIVMTAHVSVEYAVSALRAQADEFLTKPLDNARLVEAVTRLVEEGRRRREEARTTEVVLAIGAHPDDVEIGVGGILAAHAAAGDAVTILTLSRGARGGDADSRQNESLAAAERLGARLFLKDLVDTEISGGGSTVRLIEEVVREIQPTIVYTHSPHDRHQDHRAVSEATIVATRRVGTVACYQSPSATIDYRPTRFVRIDRFLDAKLRLLECFQSQTAAERDYLAPEFVTATARYWSRFGGGEAVEPLEVVRETAEFVGAHELTRRES</sequence>
<comment type="caution">
    <text evidence="5">The sequence shown here is derived from an EMBL/GenBank/DDBJ whole genome shotgun (WGS) entry which is preliminary data.</text>
</comment>
<evidence type="ECO:0000256" key="1">
    <source>
        <dbReference type="ARBA" id="ARBA00022553"/>
    </source>
</evidence>
<dbReference type="RefSeq" id="WP_211541420.1">
    <property type="nucleotide sequence ID" value="NZ_CBDREF010000004.1"/>
</dbReference>
<dbReference type="EMBL" id="JAGTUK010000001">
    <property type="protein sequence ID" value="MBS0023337.1"/>
    <property type="molecule type" value="Genomic_DNA"/>
</dbReference>
<dbReference type="Proteomes" id="UP000678243">
    <property type="component" value="Unassembled WGS sequence"/>
</dbReference>
<dbReference type="InterPro" id="IPR050595">
    <property type="entry name" value="Bact_response_regulator"/>
</dbReference>
<reference evidence="5 6" key="1">
    <citation type="submission" date="2021-04" db="EMBL/GenBank/DDBJ databases">
        <title>Whole genome analysis of root endophytic bacterium Microbacterium paraoxydans ku-mp colonizing RP-bio226 rice variety.</title>
        <authorList>
            <person name="Ulaganathan K."/>
            <person name="Latha B."/>
        </authorList>
    </citation>
    <scope>NUCLEOTIDE SEQUENCE [LARGE SCALE GENOMIC DNA]</scope>
    <source>
        <strain evidence="6">ku-mp</strain>
    </source>
</reference>
<evidence type="ECO:0000313" key="5">
    <source>
        <dbReference type="EMBL" id="MBS0023337.1"/>
    </source>
</evidence>
<dbReference type="SUPFAM" id="SSF102588">
    <property type="entry name" value="LmbE-like"/>
    <property type="match status" value="1"/>
</dbReference>
<keyword evidence="2" id="KW-0862">Zinc</keyword>
<organism evidence="5 6">
    <name type="scientific">Microbacterium paraoxydans</name>
    <dbReference type="NCBI Taxonomy" id="199592"/>
    <lineage>
        <taxon>Bacteria</taxon>
        <taxon>Bacillati</taxon>
        <taxon>Actinomycetota</taxon>
        <taxon>Actinomycetes</taxon>
        <taxon>Micrococcales</taxon>
        <taxon>Microbacteriaceae</taxon>
        <taxon>Microbacterium</taxon>
    </lineage>
</organism>
<gene>
    <name evidence="5" type="ORF">KE274_04370</name>
</gene>
<name>A0ABS5IM86_9MICO</name>
<dbReference type="InterPro" id="IPR001789">
    <property type="entry name" value="Sig_transdc_resp-reg_receiver"/>
</dbReference>
<dbReference type="InterPro" id="IPR003737">
    <property type="entry name" value="GlcNAc_PI_deacetylase-related"/>
</dbReference>
<dbReference type="PANTHER" id="PTHR44591">
    <property type="entry name" value="STRESS RESPONSE REGULATOR PROTEIN 1"/>
    <property type="match status" value="1"/>
</dbReference>
<protein>
    <submittedName>
        <fullName evidence="5">Response regulator</fullName>
    </submittedName>
</protein>
<dbReference type="SMART" id="SM00448">
    <property type="entry name" value="REC"/>
    <property type="match status" value="1"/>
</dbReference>
<feature type="modified residue" description="4-aspartylphosphate" evidence="3">
    <location>
        <position position="57"/>
    </location>
</feature>
<dbReference type="Gene3D" id="3.40.50.10320">
    <property type="entry name" value="LmbE-like"/>
    <property type="match status" value="1"/>
</dbReference>
<dbReference type="InterPro" id="IPR011006">
    <property type="entry name" value="CheY-like_superfamily"/>
</dbReference>
<evidence type="ECO:0000259" key="4">
    <source>
        <dbReference type="PROSITE" id="PS50110"/>
    </source>
</evidence>
<accession>A0ABS5IM86</accession>
<dbReference type="PANTHER" id="PTHR44591:SF3">
    <property type="entry name" value="RESPONSE REGULATORY DOMAIN-CONTAINING PROTEIN"/>
    <property type="match status" value="1"/>
</dbReference>
<dbReference type="InterPro" id="IPR024078">
    <property type="entry name" value="LmbE-like_dom_sf"/>
</dbReference>
<dbReference type="SUPFAM" id="SSF52172">
    <property type="entry name" value="CheY-like"/>
    <property type="match status" value="1"/>
</dbReference>
<dbReference type="CDD" id="cd00156">
    <property type="entry name" value="REC"/>
    <property type="match status" value="1"/>
</dbReference>
<dbReference type="Gene3D" id="3.40.50.2300">
    <property type="match status" value="1"/>
</dbReference>
<proteinExistence type="predicted"/>
<dbReference type="Pfam" id="PF02585">
    <property type="entry name" value="PIG-L"/>
    <property type="match status" value="1"/>
</dbReference>
<evidence type="ECO:0000256" key="3">
    <source>
        <dbReference type="PROSITE-ProRule" id="PRU00169"/>
    </source>
</evidence>